<dbReference type="Pfam" id="PF11654">
    <property type="entry name" value="NCE101"/>
    <property type="match status" value="1"/>
</dbReference>
<gene>
    <name evidence="2" type="ORF">LAFE_0G03334G</name>
</gene>
<feature type="transmembrane region" description="Helical" evidence="1">
    <location>
        <begin position="12"/>
        <end position="29"/>
    </location>
</feature>
<dbReference type="Proteomes" id="UP000190831">
    <property type="component" value="Chromosome G"/>
</dbReference>
<evidence type="ECO:0000313" key="2">
    <source>
        <dbReference type="EMBL" id="SCW03118.1"/>
    </source>
</evidence>
<keyword evidence="3" id="KW-1185">Reference proteome</keyword>
<organism evidence="2 3">
    <name type="scientific">Lachancea fermentati</name>
    <name type="common">Zygosaccharomyces fermentati</name>
    <dbReference type="NCBI Taxonomy" id="4955"/>
    <lineage>
        <taxon>Eukaryota</taxon>
        <taxon>Fungi</taxon>
        <taxon>Dikarya</taxon>
        <taxon>Ascomycota</taxon>
        <taxon>Saccharomycotina</taxon>
        <taxon>Saccharomycetes</taxon>
        <taxon>Saccharomycetales</taxon>
        <taxon>Saccharomycetaceae</taxon>
        <taxon>Lachancea</taxon>
    </lineage>
</organism>
<name>A0A1G4MGW8_LACFM</name>
<protein>
    <submittedName>
        <fullName evidence="2">LAFE_0G03334g1_1</fullName>
    </submittedName>
</protein>
<dbReference type="AlphaFoldDB" id="A0A1G4MGW8"/>
<dbReference type="OrthoDB" id="2155101at2759"/>
<reference evidence="2 3" key="1">
    <citation type="submission" date="2016-03" db="EMBL/GenBank/DDBJ databases">
        <authorList>
            <person name="Devillers H."/>
        </authorList>
    </citation>
    <scope>NUCLEOTIDE SEQUENCE [LARGE SCALE GENOMIC DNA]</scope>
    <source>
        <strain evidence="2">CBS 6772</strain>
    </source>
</reference>
<keyword evidence="1" id="KW-0812">Transmembrane</keyword>
<accession>A0A1G4MGW8</accession>
<evidence type="ECO:0000256" key="1">
    <source>
        <dbReference type="SAM" id="Phobius"/>
    </source>
</evidence>
<dbReference type="GO" id="GO:0009306">
    <property type="term" value="P:protein secretion"/>
    <property type="evidence" value="ECO:0007669"/>
    <property type="project" value="InterPro"/>
</dbReference>
<dbReference type="InterPro" id="IPR024242">
    <property type="entry name" value="NCE101"/>
</dbReference>
<keyword evidence="1" id="KW-1133">Transmembrane helix</keyword>
<dbReference type="PANTHER" id="PTHR28011:SF1">
    <property type="entry name" value="NON-CLASSICAL EXPORT PROTEIN 1"/>
    <property type="match status" value="1"/>
</dbReference>
<dbReference type="EMBL" id="LT598486">
    <property type="protein sequence ID" value="SCW03118.1"/>
    <property type="molecule type" value="Genomic_DNA"/>
</dbReference>
<dbReference type="PANTHER" id="PTHR28011">
    <property type="entry name" value="NON-CLASSICAL EXPORT PROTEIN 1"/>
    <property type="match status" value="1"/>
</dbReference>
<proteinExistence type="predicted"/>
<sequence>MVKANPFLIGRFLDPLFAVAVGVMSYYSFEKKVGRPEGHSLNELIAKRWKRMKESKASN</sequence>
<dbReference type="OMA" id="MQYPYLI"/>
<evidence type="ECO:0000313" key="3">
    <source>
        <dbReference type="Proteomes" id="UP000190831"/>
    </source>
</evidence>
<keyword evidence="1" id="KW-0472">Membrane</keyword>